<feature type="binding site" evidence="5">
    <location>
        <position position="162"/>
    </location>
    <ligand>
        <name>S-adenosyl-L-methionine</name>
        <dbReference type="ChEBI" id="CHEBI:59789"/>
    </ligand>
</feature>
<dbReference type="RefSeq" id="WP_190969748.1">
    <property type="nucleotide sequence ID" value="NZ_JACJTB010000036.1"/>
</dbReference>
<feature type="binding site" evidence="5">
    <location>
        <position position="180"/>
    </location>
    <ligand>
        <name>S-adenosyl-L-methionine</name>
        <dbReference type="ChEBI" id="CHEBI:59789"/>
    </ligand>
</feature>
<evidence type="ECO:0000313" key="8">
    <source>
        <dbReference type="Proteomes" id="UP000603457"/>
    </source>
</evidence>
<dbReference type="InterPro" id="IPR001678">
    <property type="entry name" value="MeTrfase_RsmB-F_NOP2_dom"/>
</dbReference>
<organism evidence="7 8">
    <name type="scientific">Nostoc spongiaeforme FACHB-130</name>
    <dbReference type="NCBI Taxonomy" id="1357510"/>
    <lineage>
        <taxon>Bacteria</taxon>
        <taxon>Bacillati</taxon>
        <taxon>Cyanobacteriota</taxon>
        <taxon>Cyanophyceae</taxon>
        <taxon>Nostocales</taxon>
        <taxon>Nostocaceae</taxon>
        <taxon>Nostoc</taxon>
    </lineage>
</organism>
<reference evidence="7 8" key="1">
    <citation type="journal article" date="2020" name="ISME J.">
        <title>Comparative genomics reveals insights into cyanobacterial evolution and habitat adaptation.</title>
        <authorList>
            <person name="Chen M.Y."/>
            <person name="Teng W.K."/>
            <person name="Zhao L."/>
            <person name="Hu C.X."/>
            <person name="Zhou Y.K."/>
            <person name="Han B.P."/>
            <person name="Song L.R."/>
            <person name="Shu W.S."/>
        </authorList>
    </citation>
    <scope>NUCLEOTIDE SEQUENCE [LARGE SCALE GENOMIC DNA]</scope>
    <source>
        <strain evidence="7 8">FACHB-130</strain>
    </source>
</reference>
<keyword evidence="3 5" id="KW-0949">S-adenosyl-L-methionine</keyword>
<name>A0ABR8G1E1_9NOSO</name>
<dbReference type="InterPro" id="IPR023267">
    <property type="entry name" value="RCMT"/>
</dbReference>
<feature type="binding site" evidence="5">
    <location>
        <position position="135"/>
    </location>
    <ligand>
        <name>S-adenosyl-L-methionine</name>
        <dbReference type="ChEBI" id="CHEBI:59789"/>
    </ligand>
</feature>
<feature type="active site" description="Nucleophile" evidence="5">
    <location>
        <position position="233"/>
    </location>
</feature>
<feature type="binding site" evidence="5">
    <location>
        <begin position="112"/>
        <end position="118"/>
    </location>
    <ligand>
        <name>S-adenosyl-L-methionine</name>
        <dbReference type="ChEBI" id="CHEBI:59789"/>
    </ligand>
</feature>
<evidence type="ECO:0000256" key="3">
    <source>
        <dbReference type="ARBA" id="ARBA00022691"/>
    </source>
</evidence>
<evidence type="ECO:0000259" key="6">
    <source>
        <dbReference type="PROSITE" id="PS51686"/>
    </source>
</evidence>
<accession>A0ABR8G1E1</accession>
<comment type="similarity">
    <text evidence="5">Belongs to the class I-like SAM-binding methyltransferase superfamily. RsmB/NOP family.</text>
</comment>
<dbReference type="Pfam" id="PF01189">
    <property type="entry name" value="Methyltr_RsmB-F"/>
    <property type="match status" value="1"/>
</dbReference>
<dbReference type="PANTHER" id="PTHR22807:SF30">
    <property type="entry name" value="28S RRNA (CYTOSINE(4447)-C(5))-METHYLTRANSFERASE-RELATED"/>
    <property type="match status" value="1"/>
</dbReference>
<evidence type="ECO:0000256" key="1">
    <source>
        <dbReference type="ARBA" id="ARBA00022603"/>
    </source>
</evidence>
<keyword evidence="4 5" id="KW-0694">RNA-binding</keyword>
<dbReference type="Proteomes" id="UP000603457">
    <property type="component" value="Unassembled WGS sequence"/>
</dbReference>
<dbReference type="Gene3D" id="3.40.50.150">
    <property type="entry name" value="Vaccinia Virus protein VP39"/>
    <property type="match status" value="1"/>
</dbReference>
<dbReference type="SUPFAM" id="SSF53335">
    <property type="entry name" value="S-adenosyl-L-methionine-dependent methyltransferases"/>
    <property type="match status" value="1"/>
</dbReference>
<dbReference type="InterPro" id="IPR049560">
    <property type="entry name" value="MeTrfase_RsmB-F_NOP2_cat"/>
</dbReference>
<keyword evidence="2 5" id="KW-0808">Transferase</keyword>
<evidence type="ECO:0000256" key="5">
    <source>
        <dbReference type="PROSITE-ProRule" id="PRU01023"/>
    </source>
</evidence>
<sequence>MEKPSNLLLKVARRLFESLEEQEKFIAALVNPQAFAPSILWCQPKPETSPFAVETPLTWQPQFIDRLALGEKPGQHPLHNQGYFYCLDFSSVFSASILLAITQPIPTVFDMCAAPGGKSVFAWKALQPKLLISNEVIGKRLGMLISNLKRCQIHPAIVVNRDSSIFAESIPTSSNLVIVDAPCTGQSLLAKCEKAPGCFHPTAINKSANRQKRIIANSAQIVAPQGYLAYMTCTYSPEENEQVCEWFLSRFPQFQAVKVNHLQAYQSHLTNIPCYRIFPQSRLGAGAFAVLFQNTTEGESYELDASALSAVWMNSQNGVENSTLASS</sequence>
<keyword evidence="1 5" id="KW-0489">Methyltransferase</keyword>
<feature type="domain" description="SAM-dependent MTase RsmB/NOP-type" evidence="6">
    <location>
        <begin position="1"/>
        <end position="295"/>
    </location>
</feature>
<dbReference type="PROSITE" id="PS51686">
    <property type="entry name" value="SAM_MT_RSMB_NOP"/>
    <property type="match status" value="1"/>
</dbReference>
<dbReference type="GO" id="GO:0008168">
    <property type="term" value="F:methyltransferase activity"/>
    <property type="evidence" value="ECO:0007669"/>
    <property type="project" value="UniProtKB-KW"/>
</dbReference>
<dbReference type="InterPro" id="IPR029063">
    <property type="entry name" value="SAM-dependent_MTases_sf"/>
</dbReference>
<evidence type="ECO:0000256" key="4">
    <source>
        <dbReference type="ARBA" id="ARBA00022884"/>
    </source>
</evidence>
<keyword evidence="8" id="KW-1185">Reference proteome</keyword>
<dbReference type="EMBL" id="JACJTB010000036">
    <property type="protein sequence ID" value="MBD2597060.1"/>
    <property type="molecule type" value="Genomic_DNA"/>
</dbReference>
<proteinExistence type="inferred from homology"/>
<evidence type="ECO:0000313" key="7">
    <source>
        <dbReference type="EMBL" id="MBD2597060.1"/>
    </source>
</evidence>
<protein>
    <submittedName>
        <fullName evidence="7">RsmB/NOP family class I SAM-dependent RNA methyltransferase</fullName>
    </submittedName>
</protein>
<evidence type="ECO:0000256" key="2">
    <source>
        <dbReference type="ARBA" id="ARBA00022679"/>
    </source>
</evidence>
<dbReference type="PRINTS" id="PR02008">
    <property type="entry name" value="RCMTFAMILY"/>
</dbReference>
<comment type="caution">
    <text evidence="7">The sequence shown here is derived from an EMBL/GenBank/DDBJ whole genome shotgun (WGS) entry which is preliminary data.</text>
</comment>
<dbReference type="GO" id="GO:0032259">
    <property type="term" value="P:methylation"/>
    <property type="evidence" value="ECO:0007669"/>
    <property type="project" value="UniProtKB-KW"/>
</dbReference>
<dbReference type="PANTHER" id="PTHR22807">
    <property type="entry name" value="NOP2 YEAST -RELATED NOL1/NOP2/FMU SUN DOMAIN-CONTAINING"/>
    <property type="match status" value="1"/>
</dbReference>
<gene>
    <name evidence="7" type="ORF">H6G74_22415</name>
</gene>